<evidence type="ECO:0000256" key="4">
    <source>
        <dbReference type="ARBA" id="ARBA00023315"/>
    </source>
</evidence>
<dbReference type="InterPro" id="IPR001227">
    <property type="entry name" value="Ac_transferase_dom_sf"/>
</dbReference>
<dbReference type="PIRSF" id="PIRSF000446">
    <property type="entry name" value="Mct"/>
    <property type="match status" value="1"/>
</dbReference>
<dbReference type="Gene3D" id="3.30.70.250">
    <property type="entry name" value="Malonyl-CoA ACP transacylase, ACP-binding"/>
    <property type="match status" value="1"/>
</dbReference>
<evidence type="ECO:0000259" key="8">
    <source>
        <dbReference type="SMART" id="SM00827"/>
    </source>
</evidence>
<comment type="catalytic activity">
    <reaction evidence="5 6">
        <text>holo-[ACP] + malonyl-CoA = malonyl-[ACP] + CoA</text>
        <dbReference type="Rhea" id="RHEA:41792"/>
        <dbReference type="Rhea" id="RHEA-COMP:9623"/>
        <dbReference type="Rhea" id="RHEA-COMP:9685"/>
        <dbReference type="ChEBI" id="CHEBI:57287"/>
        <dbReference type="ChEBI" id="CHEBI:57384"/>
        <dbReference type="ChEBI" id="CHEBI:64479"/>
        <dbReference type="ChEBI" id="CHEBI:78449"/>
        <dbReference type="EC" id="2.3.1.39"/>
    </reaction>
</comment>
<name>A0A517ZWV2_9PLAN</name>
<dbReference type="GO" id="GO:0006633">
    <property type="term" value="P:fatty acid biosynthetic process"/>
    <property type="evidence" value="ECO:0007669"/>
    <property type="project" value="TreeGrafter"/>
</dbReference>
<dbReference type="InterPro" id="IPR024925">
    <property type="entry name" value="Malonyl_CoA-ACP_transAc"/>
</dbReference>
<keyword evidence="3 6" id="KW-0808">Transferase</keyword>
<evidence type="ECO:0000256" key="2">
    <source>
        <dbReference type="ARBA" id="ARBA00018953"/>
    </source>
</evidence>
<reference evidence="9 10" key="1">
    <citation type="submission" date="2019-02" db="EMBL/GenBank/DDBJ databases">
        <title>Deep-cultivation of Planctomycetes and their phenomic and genomic characterization uncovers novel biology.</title>
        <authorList>
            <person name="Wiegand S."/>
            <person name="Jogler M."/>
            <person name="Boedeker C."/>
            <person name="Pinto D."/>
            <person name="Vollmers J."/>
            <person name="Rivas-Marin E."/>
            <person name="Kohn T."/>
            <person name="Peeters S.H."/>
            <person name="Heuer A."/>
            <person name="Rast P."/>
            <person name="Oberbeckmann S."/>
            <person name="Bunk B."/>
            <person name="Jeske O."/>
            <person name="Meyerdierks A."/>
            <person name="Storesund J.E."/>
            <person name="Kallscheuer N."/>
            <person name="Luecker S."/>
            <person name="Lage O.M."/>
            <person name="Pohl T."/>
            <person name="Merkel B.J."/>
            <person name="Hornburger P."/>
            <person name="Mueller R.-W."/>
            <person name="Bruemmer F."/>
            <person name="Labrenz M."/>
            <person name="Spormann A.M."/>
            <person name="Op den Camp H."/>
            <person name="Overmann J."/>
            <person name="Amann R."/>
            <person name="Jetten M.S.M."/>
            <person name="Mascher T."/>
            <person name="Medema M.H."/>
            <person name="Devos D.P."/>
            <person name="Kaster A.-K."/>
            <person name="Ovreas L."/>
            <person name="Rohde M."/>
            <person name="Galperin M.Y."/>
            <person name="Jogler C."/>
        </authorList>
    </citation>
    <scope>NUCLEOTIDE SEQUENCE [LARGE SCALE GENOMIC DNA]</scope>
    <source>
        <strain evidence="9 10">Mal52</strain>
    </source>
</reference>
<organism evidence="9 10">
    <name type="scientific">Symmachiella dynata</name>
    <dbReference type="NCBI Taxonomy" id="2527995"/>
    <lineage>
        <taxon>Bacteria</taxon>
        <taxon>Pseudomonadati</taxon>
        <taxon>Planctomycetota</taxon>
        <taxon>Planctomycetia</taxon>
        <taxon>Planctomycetales</taxon>
        <taxon>Planctomycetaceae</taxon>
        <taxon>Symmachiella</taxon>
    </lineage>
</organism>
<dbReference type="InterPro" id="IPR016035">
    <property type="entry name" value="Acyl_Trfase/lysoPLipase"/>
</dbReference>
<evidence type="ECO:0000256" key="1">
    <source>
        <dbReference type="ARBA" id="ARBA00013258"/>
    </source>
</evidence>
<dbReference type="InterPro" id="IPR014043">
    <property type="entry name" value="Acyl_transferase_dom"/>
</dbReference>
<comment type="similarity">
    <text evidence="6">Belongs to the fabD family.</text>
</comment>
<dbReference type="PANTHER" id="PTHR42681:SF1">
    <property type="entry name" value="MALONYL-COA-ACYL CARRIER PROTEIN TRANSACYLASE, MITOCHONDRIAL"/>
    <property type="match status" value="1"/>
</dbReference>
<evidence type="ECO:0000256" key="6">
    <source>
        <dbReference type="PIRNR" id="PIRNR000446"/>
    </source>
</evidence>
<feature type="active site" evidence="7">
    <location>
        <position position="218"/>
    </location>
</feature>
<dbReference type="EC" id="2.3.1.39" evidence="1 6"/>
<dbReference type="SUPFAM" id="SSF52151">
    <property type="entry name" value="FabD/lysophospholipase-like"/>
    <property type="match status" value="1"/>
</dbReference>
<keyword evidence="4 6" id="KW-0012">Acyltransferase</keyword>
<dbReference type="Pfam" id="PF00698">
    <property type="entry name" value="Acyl_transf_1"/>
    <property type="match status" value="1"/>
</dbReference>
<feature type="domain" description="Malonyl-CoA:ACP transacylase (MAT)" evidence="8">
    <location>
        <begin position="28"/>
        <end position="322"/>
    </location>
</feature>
<dbReference type="SUPFAM" id="SSF55048">
    <property type="entry name" value="Probable ACP-binding domain of malonyl-CoA ACP transacylase"/>
    <property type="match status" value="1"/>
</dbReference>
<protein>
    <recommendedName>
        <fullName evidence="2 6">Malonyl CoA-acyl carrier protein transacylase</fullName>
        <ecNumber evidence="1 6">2.3.1.39</ecNumber>
    </recommendedName>
</protein>
<accession>A0A517ZWV2</accession>
<dbReference type="InterPro" id="IPR016036">
    <property type="entry name" value="Malonyl_transacylase_ACP-bd"/>
</dbReference>
<evidence type="ECO:0000256" key="3">
    <source>
        <dbReference type="ARBA" id="ARBA00022679"/>
    </source>
</evidence>
<proteinExistence type="inferred from homology"/>
<dbReference type="KEGG" id="sdyn:Mal52_55000"/>
<evidence type="ECO:0000313" key="9">
    <source>
        <dbReference type="EMBL" id="QDU46972.1"/>
    </source>
</evidence>
<keyword evidence="10" id="KW-1185">Reference proteome</keyword>
<dbReference type="Proteomes" id="UP000319383">
    <property type="component" value="Chromosome"/>
</dbReference>
<dbReference type="GO" id="GO:0005829">
    <property type="term" value="C:cytosol"/>
    <property type="evidence" value="ECO:0007669"/>
    <property type="project" value="TreeGrafter"/>
</dbReference>
<dbReference type="RefSeq" id="WP_145379551.1">
    <property type="nucleotide sequence ID" value="NZ_CP036276.1"/>
</dbReference>
<dbReference type="InterPro" id="IPR050858">
    <property type="entry name" value="Mal-CoA-ACP_Trans/PKS_FabD"/>
</dbReference>
<evidence type="ECO:0000313" key="10">
    <source>
        <dbReference type="Proteomes" id="UP000319383"/>
    </source>
</evidence>
<gene>
    <name evidence="9" type="primary">pksC</name>
    <name evidence="9" type="ORF">Mal52_55000</name>
</gene>
<dbReference type="Gene3D" id="3.40.366.10">
    <property type="entry name" value="Malonyl-Coenzyme A Acyl Carrier Protein, domain 2"/>
    <property type="match status" value="1"/>
</dbReference>
<dbReference type="EMBL" id="CP036276">
    <property type="protein sequence ID" value="QDU46972.1"/>
    <property type="molecule type" value="Genomic_DNA"/>
</dbReference>
<sequence length="337" mass="35734">MSVGVRKTTDETAETVKAHSTADPVAWLFPGLGSRFVGMGADIIGKSPVADKLIALAAEKLGYDILEVCLSGSGRKIVPPRIEAQVIYVINCAYVDVLRSLDRQPQFVCGHSLGSWAAAYASGAIDFASGLEMVTTVEDLLEQRIADGEQAMGVIIGLGEETVTGICADQQDVYLANSNSPEQFVIAGRAAGVDAALEKAGELAAKKSQRIAGSRAMHTPLLADVNGELQTALAKITINEPTIPQMNCDTACPMHTAEYVRRHLGQFLQQPVRWEASMHALKALGVAQFVEVGAAAVLTGMMPFIDPSAKIETVSDLLAQDETANAIDLTSPVLTDR</sequence>
<dbReference type="SMART" id="SM00827">
    <property type="entry name" value="PKS_AT"/>
    <property type="match status" value="1"/>
</dbReference>
<dbReference type="AlphaFoldDB" id="A0A517ZWV2"/>
<dbReference type="GO" id="GO:0004314">
    <property type="term" value="F:[acyl-carrier-protein] S-malonyltransferase activity"/>
    <property type="evidence" value="ECO:0007669"/>
    <property type="project" value="UniProtKB-EC"/>
</dbReference>
<evidence type="ECO:0000256" key="5">
    <source>
        <dbReference type="ARBA" id="ARBA00048462"/>
    </source>
</evidence>
<evidence type="ECO:0000256" key="7">
    <source>
        <dbReference type="PIRSR" id="PIRSR000446-1"/>
    </source>
</evidence>
<dbReference type="PANTHER" id="PTHR42681">
    <property type="entry name" value="MALONYL-COA-ACYL CARRIER PROTEIN TRANSACYLASE, MITOCHONDRIAL"/>
    <property type="match status" value="1"/>
</dbReference>
<feature type="active site" evidence="7">
    <location>
        <position position="112"/>
    </location>
</feature>